<feature type="region of interest" description="Disordered" evidence="1">
    <location>
        <begin position="222"/>
        <end position="349"/>
    </location>
</feature>
<feature type="compositionally biased region" description="Polar residues" evidence="1">
    <location>
        <begin position="294"/>
        <end position="303"/>
    </location>
</feature>
<protein>
    <submittedName>
        <fullName evidence="2">Uncharacterized protein</fullName>
    </submittedName>
</protein>
<evidence type="ECO:0000313" key="3">
    <source>
        <dbReference type="Proteomes" id="UP000717696"/>
    </source>
</evidence>
<organism evidence="2 3">
    <name type="scientific">Dactylonectria estremocensis</name>
    <dbReference type="NCBI Taxonomy" id="1079267"/>
    <lineage>
        <taxon>Eukaryota</taxon>
        <taxon>Fungi</taxon>
        <taxon>Dikarya</taxon>
        <taxon>Ascomycota</taxon>
        <taxon>Pezizomycotina</taxon>
        <taxon>Sordariomycetes</taxon>
        <taxon>Hypocreomycetidae</taxon>
        <taxon>Hypocreales</taxon>
        <taxon>Nectriaceae</taxon>
        <taxon>Dactylonectria</taxon>
    </lineage>
</organism>
<feature type="compositionally biased region" description="Low complexity" evidence="1">
    <location>
        <begin position="277"/>
        <end position="293"/>
    </location>
</feature>
<reference evidence="2" key="1">
    <citation type="journal article" date="2021" name="Nat. Commun.">
        <title>Genetic determinants of endophytism in the Arabidopsis root mycobiome.</title>
        <authorList>
            <person name="Mesny F."/>
            <person name="Miyauchi S."/>
            <person name="Thiergart T."/>
            <person name="Pickel B."/>
            <person name="Atanasova L."/>
            <person name="Karlsson M."/>
            <person name="Huettel B."/>
            <person name="Barry K.W."/>
            <person name="Haridas S."/>
            <person name="Chen C."/>
            <person name="Bauer D."/>
            <person name="Andreopoulos W."/>
            <person name="Pangilinan J."/>
            <person name="LaButti K."/>
            <person name="Riley R."/>
            <person name="Lipzen A."/>
            <person name="Clum A."/>
            <person name="Drula E."/>
            <person name="Henrissat B."/>
            <person name="Kohler A."/>
            <person name="Grigoriev I.V."/>
            <person name="Martin F.M."/>
            <person name="Hacquard S."/>
        </authorList>
    </citation>
    <scope>NUCLEOTIDE SEQUENCE</scope>
    <source>
        <strain evidence="2">MPI-CAGE-AT-0021</strain>
    </source>
</reference>
<dbReference type="Proteomes" id="UP000717696">
    <property type="component" value="Unassembled WGS sequence"/>
</dbReference>
<feature type="compositionally biased region" description="Polar residues" evidence="1">
    <location>
        <begin position="243"/>
        <end position="257"/>
    </location>
</feature>
<dbReference type="EMBL" id="JAGMUU010000025">
    <property type="protein sequence ID" value="KAH7123398.1"/>
    <property type="molecule type" value="Genomic_DNA"/>
</dbReference>
<feature type="compositionally biased region" description="Polar residues" evidence="1">
    <location>
        <begin position="222"/>
        <end position="232"/>
    </location>
</feature>
<sequence length="349" mass="38093">MSLFCPDLDFDTPSPKIKTLIDLWNRNELNADEAQLWNKVVSLKNLDETFQSTMYRDKCTTYDSVWKKLWMLSMLHEELEAWNEVLTFRSHYLYRKLSADEVSIAFKMNFCLITQILPVQLTTRVPKKQPILSSEDFSDTPSWYREQFDAFCIRERERHEIQRKVGEEQLRKAFTSYTFSSASAPGNGFISFSNRSISGSSPFGNGVSDPYVFGSTPLGNRSISGSSPSGNGVSDPYVFGSTPLGNGSASRSSPSGNGVSGSDLFTKKSVFGSTPLGNGSASRSSPSGDGSVSLAQNLPANTPSPSPLEDLARKVTGLLRNSESTLADHAPSPTQLSSENGPSTSTGSI</sequence>
<gene>
    <name evidence="2" type="ORF">B0J13DRAFT_531512</name>
</gene>
<feature type="compositionally biased region" description="Polar residues" evidence="1">
    <location>
        <begin position="332"/>
        <end position="349"/>
    </location>
</feature>
<name>A0A9P9DQG2_9HYPO</name>
<dbReference type="AlphaFoldDB" id="A0A9P9DQG2"/>
<evidence type="ECO:0000256" key="1">
    <source>
        <dbReference type="SAM" id="MobiDB-lite"/>
    </source>
</evidence>
<proteinExistence type="predicted"/>
<comment type="caution">
    <text evidence="2">The sequence shown here is derived from an EMBL/GenBank/DDBJ whole genome shotgun (WGS) entry which is preliminary data.</text>
</comment>
<keyword evidence="3" id="KW-1185">Reference proteome</keyword>
<evidence type="ECO:0000313" key="2">
    <source>
        <dbReference type="EMBL" id="KAH7123398.1"/>
    </source>
</evidence>
<dbReference type="OrthoDB" id="5114595at2759"/>
<accession>A0A9P9DQG2</accession>